<dbReference type="PANTHER" id="PTHR35908:SF1">
    <property type="entry name" value="CONSERVED PROTEIN"/>
    <property type="match status" value="1"/>
</dbReference>
<gene>
    <name evidence="3" type="ORF">GCM10012284_06620</name>
</gene>
<dbReference type="PANTHER" id="PTHR35908">
    <property type="entry name" value="HYPOTHETICAL FUSION PROTEIN"/>
    <property type="match status" value="1"/>
</dbReference>
<dbReference type="AlphaFoldDB" id="A0A8J3BTD5"/>
<accession>A0A8J3BTD5</accession>
<dbReference type="EMBL" id="BMMX01000001">
    <property type="protein sequence ID" value="GGK75330.1"/>
    <property type="molecule type" value="Genomic_DNA"/>
</dbReference>
<evidence type="ECO:0000313" key="4">
    <source>
        <dbReference type="Proteomes" id="UP000656042"/>
    </source>
</evidence>
<feature type="compositionally biased region" description="Basic and acidic residues" evidence="1">
    <location>
        <begin position="39"/>
        <end position="48"/>
    </location>
</feature>
<name>A0A8J3BTD5_9ACTN</name>
<proteinExistence type="predicted"/>
<comment type="caution">
    <text evidence="3">The sequence shown here is derived from an EMBL/GenBank/DDBJ whole genome shotgun (WGS) entry which is preliminary data.</text>
</comment>
<feature type="region of interest" description="Disordered" evidence="1">
    <location>
        <begin position="37"/>
        <end position="57"/>
    </location>
</feature>
<reference evidence="3" key="1">
    <citation type="journal article" date="2014" name="Int. J. Syst. Evol. Microbiol.">
        <title>Complete genome sequence of Corynebacterium casei LMG S-19264T (=DSM 44701T), isolated from a smear-ripened cheese.</title>
        <authorList>
            <consortium name="US DOE Joint Genome Institute (JGI-PGF)"/>
            <person name="Walter F."/>
            <person name="Albersmeier A."/>
            <person name="Kalinowski J."/>
            <person name="Ruckert C."/>
        </authorList>
    </citation>
    <scope>NUCLEOTIDE SEQUENCE</scope>
    <source>
        <strain evidence="3">CGMCC 4.7299</strain>
    </source>
</reference>
<organism evidence="3 4">
    <name type="scientific">Mangrovihabitans endophyticus</name>
    <dbReference type="NCBI Taxonomy" id="1751298"/>
    <lineage>
        <taxon>Bacteria</taxon>
        <taxon>Bacillati</taxon>
        <taxon>Actinomycetota</taxon>
        <taxon>Actinomycetes</taxon>
        <taxon>Micromonosporales</taxon>
        <taxon>Micromonosporaceae</taxon>
        <taxon>Mangrovihabitans</taxon>
    </lineage>
</organism>
<dbReference type="InterPro" id="IPR041581">
    <property type="entry name" value="Glyoxalase_6"/>
</dbReference>
<dbReference type="InterPro" id="IPR029068">
    <property type="entry name" value="Glyas_Bleomycin-R_OHBP_Dase"/>
</dbReference>
<reference evidence="3" key="2">
    <citation type="submission" date="2020-09" db="EMBL/GenBank/DDBJ databases">
        <authorList>
            <person name="Sun Q."/>
            <person name="Zhou Y."/>
        </authorList>
    </citation>
    <scope>NUCLEOTIDE SEQUENCE</scope>
    <source>
        <strain evidence="3">CGMCC 4.7299</strain>
    </source>
</reference>
<evidence type="ECO:0000313" key="3">
    <source>
        <dbReference type="EMBL" id="GGK75330.1"/>
    </source>
</evidence>
<dbReference type="Gene3D" id="3.10.180.10">
    <property type="entry name" value="2,3-Dihydroxybiphenyl 1,2-Dioxygenase, domain 1"/>
    <property type="match status" value="1"/>
</dbReference>
<feature type="domain" description="Glyoxalase-like" evidence="2">
    <location>
        <begin position="66"/>
        <end position="201"/>
    </location>
</feature>
<protein>
    <recommendedName>
        <fullName evidence="2">Glyoxalase-like domain-containing protein</fullName>
    </recommendedName>
</protein>
<sequence>MSVLLPPPRDCSDRRERWEHRAARDCTGRCTGRCTGCRPDPRGRKSPDGEGDGVYGDPMPSVKQFQVTFDCKEPERVARFWCAVLGYVVPPPPRGFASWDDFDRALPPERQGSAFACVDPTGAGPRLFFQRVPEGKAVKNRVHLDVRVGTGLVGEERVAALEAECARLVALGATRGQLLLADGVNESCQVMQDVEGNEFCLD</sequence>
<dbReference type="Proteomes" id="UP000656042">
    <property type="component" value="Unassembled WGS sequence"/>
</dbReference>
<evidence type="ECO:0000256" key="1">
    <source>
        <dbReference type="SAM" id="MobiDB-lite"/>
    </source>
</evidence>
<keyword evidence="4" id="KW-1185">Reference proteome</keyword>
<dbReference type="SUPFAM" id="SSF54593">
    <property type="entry name" value="Glyoxalase/Bleomycin resistance protein/Dihydroxybiphenyl dioxygenase"/>
    <property type="match status" value="1"/>
</dbReference>
<evidence type="ECO:0000259" key="2">
    <source>
        <dbReference type="Pfam" id="PF18029"/>
    </source>
</evidence>
<dbReference type="Pfam" id="PF18029">
    <property type="entry name" value="Glyoxalase_6"/>
    <property type="match status" value="1"/>
</dbReference>